<dbReference type="PRINTS" id="PR00081">
    <property type="entry name" value="GDHRDH"/>
</dbReference>
<proteinExistence type="inferred from homology"/>
<feature type="region of interest" description="Disordered" evidence="2">
    <location>
        <begin position="15"/>
        <end position="35"/>
    </location>
</feature>
<dbReference type="Gene3D" id="3.40.50.720">
    <property type="entry name" value="NAD(P)-binding Rossmann-like Domain"/>
    <property type="match status" value="1"/>
</dbReference>
<dbReference type="CDD" id="cd05233">
    <property type="entry name" value="SDR_c"/>
    <property type="match status" value="1"/>
</dbReference>
<dbReference type="EMBL" id="JBGBZA010000002">
    <property type="protein sequence ID" value="MEY9321521.1"/>
    <property type="molecule type" value="Genomic_DNA"/>
</dbReference>
<dbReference type="InterPro" id="IPR020904">
    <property type="entry name" value="Sc_DH/Rdtase_CS"/>
</dbReference>
<name>A0ABV4FDG8_BRAEL</name>
<gene>
    <name evidence="3" type="ORF">ABIF29_008320</name>
</gene>
<dbReference type="PANTHER" id="PTHR43943:SF2">
    <property type="entry name" value="DEHYDROGENASE_REDUCTASE 4"/>
    <property type="match status" value="1"/>
</dbReference>
<dbReference type="NCBIfam" id="NF005559">
    <property type="entry name" value="PRK07231.1"/>
    <property type="match status" value="1"/>
</dbReference>
<accession>A0ABV4FDG8</accession>
<comment type="similarity">
    <text evidence="1">Belongs to the short-chain dehydrogenases/reductases (SDR) family.</text>
</comment>
<dbReference type="Pfam" id="PF13561">
    <property type="entry name" value="adh_short_C2"/>
    <property type="match status" value="1"/>
</dbReference>
<sequence length="297" mass="30923">MPGLVPGIHVLAAKQDVDGRDEPGHDGQKEQAKKEEGALAMKNTPFDLTGQVAVITGSSRGIGRASAELLAKLGAKVVISSRKADACQEVADGIKQAGGDALVIPCNIARRNEVEALVSGTIKHYGKIDILVCNAAVNPYYGPLLDITDEAFDKIMGSNVKSNIWLSALAIPQMAERGKGSVVIISSIGGLRGSTVIGAYGISKAADFALCRSLAGEWGPKGVRVNCVAPGLVKTDFARALWEDPDNLKRRTASTPLRRIGEPDEIAGAVAYLASDASTFMTGQTIVVDGGVTTAAT</sequence>
<evidence type="ECO:0000313" key="3">
    <source>
        <dbReference type="EMBL" id="MEY9321521.1"/>
    </source>
</evidence>
<dbReference type="PROSITE" id="PS00061">
    <property type="entry name" value="ADH_SHORT"/>
    <property type="match status" value="1"/>
</dbReference>
<comment type="caution">
    <text evidence="3">The sequence shown here is derived from an EMBL/GenBank/DDBJ whole genome shotgun (WGS) entry which is preliminary data.</text>
</comment>
<protein>
    <submittedName>
        <fullName evidence="3">NAD(P)-dependent dehydrogenase (Short-subunit alcohol dehydrogenase family)</fullName>
    </submittedName>
</protein>
<dbReference type="InterPro" id="IPR036291">
    <property type="entry name" value="NAD(P)-bd_dom_sf"/>
</dbReference>
<evidence type="ECO:0000313" key="4">
    <source>
        <dbReference type="Proteomes" id="UP001565471"/>
    </source>
</evidence>
<dbReference type="SUPFAM" id="SSF51735">
    <property type="entry name" value="NAD(P)-binding Rossmann-fold domains"/>
    <property type="match status" value="1"/>
</dbReference>
<dbReference type="Proteomes" id="UP001565471">
    <property type="component" value="Unassembled WGS sequence"/>
</dbReference>
<dbReference type="PANTHER" id="PTHR43943">
    <property type="entry name" value="DEHYDROGENASE/REDUCTASE (SDR FAMILY) MEMBER 4"/>
    <property type="match status" value="1"/>
</dbReference>
<keyword evidence="4" id="KW-1185">Reference proteome</keyword>
<evidence type="ECO:0000256" key="1">
    <source>
        <dbReference type="ARBA" id="ARBA00006484"/>
    </source>
</evidence>
<dbReference type="InterPro" id="IPR002347">
    <property type="entry name" value="SDR_fam"/>
</dbReference>
<organism evidence="3 4">
    <name type="scientific">Bradyrhizobium elkanii</name>
    <dbReference type="NCBI Taxonomy" id="29448"/>
    <lineage>
        <taxon>Bacteria</taxon>
        <taxon>Pseudomonadati</taxon>
        <taxon>Pseudomonadota</taxon>
        <taxon>Alphaproteobacteria</taxon>
        <taxon>Hyphomicrobiales</taxon>
        <taxon>Nitrobacteraceae</taxon>
        <taxon>Bradyrhizobium</taxon>
    </lineage>
</organism>
<dbReference type="PRINTS" id="PR00080">
    <property type="entry name" value="SDRFAMILY"/>
</dbReference>
<evidence type="ECO:0000256" key="2">
    <source>
        <dbReference type="SAM" id="MobiDB-lite"/>
    </source>
</evidence>
<reference evidence="3 4" key="1">
    <citation type="submission" date="2024-07" db="EMBL/GenBank/DDBJ databases">
        <title>Genomic Encyclopedia of Type Strains, Phase V (KMG-V): Genome sequencing to study the core and pangenomes of soil and plant-associated prokaryotes.</title>
        <authorList>
            <person name="Whitman W."/>
        </authorList>
    </citation>
    <scope>NUCLEOTIDE SEQUENCE [LARGE SCALE GENOMIC DNA]</scope>
    <source>
        <strain evidence="3 4">USDA 415</strain>
    </source>
</reference>